<gene>
    <name evidence="2" type="ORF">IscW_ISCW005191</name>
</gene>
<dbReference type="PaxDb" id="6945-B7PHL1"/>
<feature type="non-terminal residue" evidence="2">
    <location>
        <position position="78"/>
    </location>
</feature>
<feature type="non-terminal residue" evidence="2">
    <location>
        <position position="1"/>
    </location>
</feature>
<sequence>FRTILIMALATCTFATYLGYGGYGSWVGAPLAHSSVSHHTPYFSYGYGQSVGHGYGLGYGLGYGYGLGGLGYGGFYKK</sequence>
<proteinExistence type="predicted"/>
<dbReference type="Proteomes" id="UP000001555">
    <property type="component" value="Unassembled WGS sequence"/>
</dbReference>
<reference evidence="2 4" key="1">
    <citation type="submission" date="2008-03" db="EMBL/GenBank/DDBJ databases">
        <title>Annotation of Ixodes scapularis.</title>
        <authorList>
            <consortium name="Ixodes scapularis Genome Project Consortium"/>
            <person name="Caler E."/>
            <person name="Hannick L.I."/>
            <person name="Bidwell S."/>
            <person name="Joardar V."/>
            <person name="Thiagarajan M."/>
            <person name="Amedeo P."/>
            <person name="Galinsky K.J."/>
            <person name="Schobel S."/>
            <person name="Inman J."/>
            <person name="Hostetler J."/>
            <person name="Miller J."/>
            <person name="Hammond M."/>
            <person name="Megy K."/>
            <person name="Lawson D."/>
            <person name="Kodira C."/>
            <person name="Sutton G."/>
            <person name="Meyer J."/>
            <person name="Hill C.A."/>
            <person name="Birren B."/>
            <person name="Nene V."/>
            <person name="Collins F."/>
            <person name="Alarcon-Chaidez F."/>
            <person name="Wikel S."/>
            <person name="Strausberg R."/>
        </authorList>
    </citation>
    <scope>NUCLEOTIDE SEQUENCE [LARGE SCALE GENOMIC DNA]</scope>
    <source>
        <strain evidence="4">Wikel</strain>
        <strain evidence="2">Wikel colony</strain>
    </source>
</reference>
<dbReference type="HOGENOM" id="CLU_2518987_0_0_1"/>
<protein>
    <submittedName>
        <fullName evidence="2 3">Secreted glycine rich protein, putative</fullName>
    </submittedName>
</protein>
<evidence type="ECO:0000313" key="2">
    <source>
        <dbReference type="EMBL" id="EEC06083.1"/>
    </source>
</evidence>
<accession>B7PHL1</accession>
<name>B7PHL1_IXOSC</name>
<evidence type="ECO:0000313" key="3">
    <source>
        <dbReference type="EnsemblMetazoa" id="ISCW005191-PA"/>
    </source>
</evidence>
<keyword evidence="1" id="KW-1133">Transmembrane helix</keyword>
<dbReference type="AlphaFoldDB" id="B7PHL1"/>
<dbReference type="VEuPathDB" id="VectorBase:ISCP_029306"/>
<evidence type="ECO:0000313" key="4">
    <source>
        <dbReference type="Proteomes" id="UP000001555"/>
    </source>
</evidence>
<keyword evidence="4" id="KW-1185">Reference proteome</keyword>
<organism>
    <name type="scientific">Ixodes scapularis</name>
    <name type="common">Black-legged tick</name>
    <name type="synonym">Deer tick</name>
    <dbReference type="NCBI Taxonomy" id="6945"/>
    <lineage>
        <taxon>Eukaryota</taxon>
        <taxon>Metazoa</taxon>
        <taxon>Ecdysozoa</taxon>
        <taxon>Arthropoda</taxon>
        <taxon>Chelicerata</taxon>
        <taxon>Arachnida</taxon>
        <taxon>Acari</taxon>
        <taxon>Parasitiformes</taxon>
        <taxon>Ixodida</taxon>
        <taxon>Ixodoidea</taxon>
        <taxon>Ixodidae</taxon>
        <taxon>Ixodinae</taxon>
        <taxon>Ixodes</taxon>
    </lineage>
</organism>
<evidence type="ECO:0000256" key="1">
    <source>
        <dbReference type="SAM" id="Phobius"/>
    </source>
</evidence>
<dbReference type="VEuPathDB" id="VectorBase:ISCW005191"/>
<feature type="transmembrane region" description="Helical" evidence="1">
    <location>
        <begin position="58"/>
        <end position="76"/>
    </location>
</feature>
<dbReference type="OrthoDB" id="6512277at2759"/>
<reference evidence="3" key="2">
    <citation type="submission" date="2020-05" db="UniProtKB">
        <authorList>
            <consortium name="EnsemblMetazoa"/>
        </authorList>
    </citation>
    <scope>IDENTIFICATION</scope>
    <source>
        <strain evidence="3">wikel</strain>
    </source>
</reference>
<keyword evidence="1" id="KW-0472">Membrane</keyword>
<dbReference type="EMBL" id="DS713918">
    <property type="protein sequence ID" value="EEC06083.1"/>
    <property type="molecule type" value="Genomic_DNA"/>
</dbReference>
<dbReference type="EnsemblMetazoa" id="ISCW005191-RA">
    <property type="protein sequence ID" value="ISCW005191-PA"/>
    <property type="gene ID" value="ISCW005191"/>
</dbReference>
<keyword evidence="1" id="KW-0812">Transmembrane</keyword>
<dbReference type="EMBL" id="ABJB010985914">
    <property type="status" value="NOT_ANNOTATED_CDS"/>
    <property type="molecule type" value="Genomic_DNA"/>
</dbReference>